<dbReference type="EMBL" id="KU998240">
    <property type="protein sequence ID" value="ANA85824.1"/>
    <property type="molecule type" value="Genomic_DNA"/>
</dbReference>
<sequence>MAAICSSRELKFSNKHPQYRGLKVSHLESLIAGLDGDQDIDFNVSVVKDDRGGVDQVTVTLSVRT</sequence>
<evidence type="ECO:0000313" key="1">
    <source>
        <dbReference type="EMBL" id="ANA85824.1"/>
    </source>
</evidence>
<proteinExistence type="predicted"/>
<protein>
    <submittedName>
        <fullName evidence="1">Uncharacterized protein</fullName>
    </submittedName>
</protein>
<keyword evidence="2" id="KW-1185">Reference proteome</keyword>
<accession>A0A160DG16</accession>
<evidence type="ECO:0000313" key="2">
    <source>
        <dbReference type="Proteomes" id="UP000203182"/>
    </source>
</evidence>
<dbReference type="KEGG" id="vg:28801409"/>
<reference evidence="2" key="1">
    <citation type="submission" date="2016-03" db="EMBL/GenBank/DDBJ databases">
        <authorList>
            <person name="Ploux O."/>
        </authorList>
    </citation>
    <scope>NUCLEOTIDE SEQUENCE [LARGE SCALE GENOMIC DNA]</scope>
</reference>
<dbReference type="GeneID" id="28801409"/>
<dbReference type="RefSeq" id="YP_009273443.1">
    <property type="nucleotide sequence ID" value="NC_030905.1"/>
</dbReference>
<name>A0A160DG16_9CAUD</name>
<dbReference type="Proteomes" id="UP000203182">
    <property type="component" value="Segment"/>
</dbReference>
<organism evidence="1 2">
    <name type="scientific">Gordonia phage Woes</name>
    <dbReference type="NCBI Taxonomy" id="1838084"/>
    <lineage>
        <taxon>Viruses</taxon>
        <taxon>Duplodnaviria</taxon>
        <taxon>Heunggongvirae</taxon>
        <taxon>Uroviricota</taxon>
        <taxon>Caudoviricetes</taxon>
        <taxon>Woesvirus</taxon>
        <taxon>Woesvirus woes</taxon>
    </lineage>
</organism>
<gene>
    <name evidence="1" type="primary">53</name>
    <name evidence="1" type="ORF">PBI_WOES_53</name>
</gene>